<dbReference type="Gene3D" id="3.30.1370.120">
    <property type="match status" value="3"/>
</dbReference>
<dbReference type="AlphaFoldDB" id="A0A1J5SD61"/>
<protein>
    <submittedName>
        <fullName evidence="14">Putative type II secretion system protein D</fullName>
    </submittedName>
</protein>
<evidence type="ECO:0000256" key="2">
    <source>
        <dbReference type="ARBA" id="ARBA00006980"/>
    </source>
</evidence>
<dbReference type="GO" id="GO:0009279">
    <property type="term" value="C:cell outer membrane"/>
    <property type="evidence" value="ECO:0007669"/>
    <property type="project" value="UniProtKB-SubCell"/>
</dbReference>
<evidence type="ECO:0000256" key="8">
    <source>
        <dbReference type="ARBA" id="ARBA00023136"/>
    </source>
</evidence>
<keyword evidence="4" id="KW-1134">Transmembrane beta strand</keyword>
<evidence type="ECO:0000256" key="10">
    <source>
        <dbReference type="SAM" id="MobiDB-lite"/>
    </source>
</evidence>
<dbReference type="GO" id="GO:0015627">
    <property type="term" value="C:type II protein secretion system complex"/>
    <property type="evidence" value="ECO:0007669"/>
    <property type="project" value="InterPro"/>
</dbReference>
<evidence type="ECO:0000259" key="13">
    <source>
        <dbReference type="Pfam" id="PF21305"/>
    </source>
</evidence>
<dbReference type="Pfam" id="PF21305">
    <property type="entry name" value="type_II_gspD_N0"/>
    <property type="match status" value="1"/>
</dbReference>
<feature type="region of interest" description="Disordered" evidence="10">
    <location>
        <begin position="290"/>
        <end position="335"/>
    </location>
</feature>
<dbReference type="PANTHER" id="PTHR30332:SF24">
    <property type="entry name" value="SECRETIN GSPD-RELATED"/>
    <property type="match status" value="1"/>
</dbReference>
<comment type="caution">
    <text evidence="14">The sequence shown here is derived from an EMBL/GenBank/DDBJ whole genome shotgun (WGS) entry which is preliminary data.</text>
</comment>
<comment type="subcellular location">
    <subcellularLocation>
        <location evidence="1">Cell outer membrane</location>
    </subcellularLocation>
</comment>
<evidence type="ECO:0000256" key="7">
    <source>
        <dbReference type="ARBA" id="ARBA00022927"/>
    </source>
</evidence>
<keyword evidence="8" id="KW-0472">Membrane</keyword>
<sequence>MIKRIVRRALLAFCLTIFIATPCHAEKAVKKEDELVSLNFVNADIQEVIRAISQISKKNFLVDPRVKGTINIVSATPVSPALGYDILLSALRLQGYAAVETGGVTKIIPEADAKLHVDSLARGRGDELVTRVFVLKNESASQLVTVVRPMISPNSVVVAYPSSNALVVTDYASSVRRIEKLIDSIDQPNPDTPIVIPVLHASAVDLAGIINRLMPEASSPQTGGDDNQRFVLLADSRTNGLLLRSDNPGRIARVRDLVAKLDSEANTPGNIHVVQLTNTDATKLAQTLRSVMSGDTSSPSSSSSSSSSSSASSSSSTAAQGSSQPASSAPSGGGIIQADPATNSLIITSSEPVYNNLRAVIEKLDVRRPQVFVEALIVEVTADKASELGIQWQTLSGVNSSGTNVIGGTNFGSNNNIIGASTNIMGVGNGLNVGVVSGTTTLPGIGTVLNLGVLAHALASDTNANILSAPNLMTLDNEEAKIVVGQNVPFITGSYAQTGAVATATPFQTIDRKDVGLTLKIKPQIMQGGSVKLLVSQEVSSVVASTSSAVSGPTTNKRSIDTTVIVDENQIVVLGGLIQDSVNQTASKIPVLGDIPFLGALFRYETREQVKTNLMVFIRPYIMYQSDSYKKVTAENYDKASKARESLRMPDSMVMQNDDKDKALPPLSPEDRAAPASAPAATPRLDAASAPAAAAPAPEATGAPELEAASAPAAATPVPAAASAPAAAAPSDPPKTQP</sequence>
<dbReference type="InterPro" id="IPR050810">
    <property type="entry name" value="Bact_Secretion_Sys_Channel"/>
</dbReference>
<feature type="domain" description="NolW-like" evidence="12">
    <location>
        <begin position="195"/>
        <end position="264"/>
    </location>
</feature>
<dbReference type="PRINTS" id="PR00811">
    <property type="entry name" value="BCTERIALGSPD"/>
</dbReference>
<gene>
    <name evidence="14" type="primary">gspD_2</name>
    <name evidence="14" type="ORF">GALL_120100</name>
</gene>
<keyword evidence="6" id="KW-0732">Signal</keyword>
<evidence type="ECO:0000259" key="11">
    <source>
        <dbReference type="Pfam" id="PF00263"/>
    </source>
</evidence>
<name>A0A1J5SD61_9ZZZZ</name>
<dbReference type="Pfam" id="PF00263">
    <property type="entry name" value="Secretin"/>
    <property type="match status" value="1"/>
</dbReference>
<keyword evidence="5" id="KW-0812">Transmembrane</keyword>
<keyword evidence="3" id="KW-0813">Transport</keyword>
<evidence type="ECO:0000256" key="4">
    <source>
        <dbReference type="ARBA" id="ARBA00022452"/>
    </source>
</evidence>
<keyword evidence="7" id="KW-0653">Protein transport</keyword>
<dbReference type="InterPro" id="IPR049371">
    <property type="entry name" value="GspD-like_N0"/>
</dbReference>
<evidence type="ECO:0000313" key="14">
    <source>
        <dbReference type="EMBL" id="OIR05883.1"/>
    </source>
</evidence>
<dbReference type="InterPro" id="IPR005644">
    <property type="entry name" value="NolW-like"/>
</dbReference>
<dbReference type="InterPro" id="IPR038591">
    <property type="entry name" value="NolW-like_sf"/>
</dbReference>
<dbReference type="GO" id="GO:0015628">
    <property type="term" value="P:protein secretion by the type II secretion system"/>
    <property type="evidence" value="ECO:0007669"/>
    <property type="project" value="InterPro"/>
</dbReference>
<evidence type="ECO:0000259" key="12">
    <source>
        <dbReference type="Pfam" id="PF03958"/>
    </source>
</evidence>
<feature type="domain" description="NolW-like" evidence="12">
    <location>
        <begin position="130"/>
        <end position="188"/>
    </location>
</feature>
<dbReference type="InterPro" id="IPR001775">
    <property type="entry name" value="GspD/PilQ"/>
</dbReference>
<feature type="compositionally biased region" description="Basic and acidic residues" evidence="10">
    <location>
        <begin position="657"/>
        <end position="673"/>
    </location>
</feature>
<feature type="domain" description="NolW-like" evidence="12">
    <location>
        <begin position="272"/>
        <end position="370"/>
    </location>
</feature>
<dbReference type="EMBL" id="MLJW01000047">
    <property type="protein sequence ID" value="OIR05883.1"/>
    <property type="molecule type" value="Genomic_DNA"/>
</dbReference>
<evidence type="ECO:0000256" key="3">
    <source>
        <dbReference type="ARBA" id="ARBA00022448"/>
    </source>
</evidence>
<dbReference type="InterPro" id="IPR013356">
    <property type="entry name" value="T2SS_GspD"/>
</dbReference>
<feature type="compositionally biased region" description="Low complexity" evidence="10">
    <location>
        <begin position="674"/>
        <end position="730"/>
    </location>
</feature>
<dbReference type="Pfam" id="PF03958">
    <property type="entry name" value="Secretin_N"/>
    <property type="match status" value="3"/>
</dbReference>
<evidence type="ECO:0000256" key="9">
    <source>
        <dbReference type="ARBA" id="ARBA00023237"/>
    </source>
</evidence>
<feature type="domain" description="Type II/III secretion system secretin-like" evidence="11">
    <location>
        <begin position="457"/>
        <end position="623"/>
    </location>
</feature>
<feature type="domain" description="GspD-like N0" evidence="13">
    <location>
        <begin position="38"/>
        <end position="107"/>
    </location>
</feature>
<dbReference type="PANTHER" id="PTHR30332">
    <property type="entry name" value="PROBABLE GENERAL SECRETION PATHWAY PROTEIN D"/>
    <property type="match status" value="1"/>
</dbReference>
<proteinExistence type="inferred from homology"/>
<dbReference type="InterPro" id="IPR004846">
    <property type="entry name" value="T2SS/T3SS_dom"/>
</dbReference>
<keyword evidence="9" id="KW-0998">Cell outer membrane</keyword>
<accession>A0A1J5SD61</accession>
<comment type="similarity">
    <text evidence="2">Belongs to the bacterial secretin family. GSP D subfamily.</text>
</comment>
<dbReference type="NCBIfam" id="TIGR02517">
    <property type="entry name" value="type_II_gspD"/>
    <property type="match status" value="1"/>
</dbReference>
<feature type="region of interest" description="Disordered" evidence="10">
    <location>
        <begin position="640"/>
        <end position="738"/>
    </location>
</feature>
<reference evidence="14" key="1">
    <citation type="submission" date="2016-10" db="EMBL/GenBank/DDBJ databases">
        <title>Sequence of Gallionella enrichment culture.</title>
        <authorList>
            <person name="Poehlein A."/>
            <person name="Muehling M."/>
            <person name="Daniel R."/>
        </authorList>
    </citation>
    <scope>NUCLEOTIDE SEQUENCE</scope>
</reference>
<evidence type="ECO:0000256" key="6">
    <source>
        <dbReference type="ARBA" id="ARBA00022729"/>
    </source>
</evidence>
<feature type="compositionally biased region" description="Low complexity" evidence="10">
    <location>
        <begin position="293"/>
        <end position="330"/>
    </location>
</feature>
<evidence type="ECO:0000256" key="5">
    <source>
        <dbReference type="ARBA" id="ARBA00022692"/>
    </source>
</evidence>
<organism evidence="14">
    <name type="scientific">mine drainage metagenome</name>
    <dbReference type="NCBI Taxonomy" id="410659"/>
    <lineage>
        <taxon>unclassified sequences</taxon>
        <taxon>metagenomes</taxon>
        <taxon>ecological metagenomes</taxon>
    </lineage>
</organism>
<evidence type="ECO:0000256" key="1">
    <source>
        <dbReference type="ARBA" id="ARBA00004442"/>
    </source>
</evidence>